<evidence type="ECO:0000259" key="3">
    <source>
        <dbReference type="Pfam" id="PF01232"/>
    </source>
</evidence>
<dbReference type="PANTHER" id="PTHR30524">
    <property type="entry name" value="MANNITOL-1-PHOSPHATE 5-DEHYDROGENASE"/>
    <property type="match status" value="1"/>
</dbReference>
<keyword evidence="2" id="KW-0520">NAD</keyword>
<feature type="domain" description="Mannitol dehydrogenase C-terminal" evidence="4">
    <location>
        <begin position="273"/>
        <end position="465"/>
    </location>
</feature>
<dbReference type="Proteomes" id="UP000292209">
    <property type="component" value="Unassembled WGS sequence"/>
</dbReference>
<reference evidence="5 6" key="1">
    <citation type="submission" date="2019-02" db="EMBL/GenBank/DDBJ databases">
        <title>Genomic Encyclopedia of Archaeal and Bacterial Type Strains, Phase II (KMG-II): from individual species to whole genera.</title>
        <authorList>
            <person name="Goeker M."/>
        </authorList>
    </citation>
    <scope>NUCLEOTIDE SEQUENCE [LARGE SCALE GENOMIC DNA]</scope>
    <source>
        <strain evidence="5 6">DSM 21411</strain>
    </source>
</reference>
<dbReference type="InterPro" id="IPR036291">
    <property type="entry name" value="NAD(P)-bd_dom_sf"/>
</dbReference>
<protein>
    <submittedName>
        <fullName evidence="5">Tagaturonate reductase</fullName>
    </submittedName>
</protein>
<dbReference type="InterPro" id="IPR013118">
    <property type="entry name" value="Mannitol_DH_C"/>
</dbReference>
<proteinExistence type="predicted"/>
<name>A0A4Q7PD54_9BACT</name>
<evidence type="ECO:0000256" key="1">
    <source>
        <dbReference type="ARBA" id="ARBA00023002"/>
    </source>
</evidence>
<dbReference type="Gene3D" id="1.10.1040.10">
    <property type="entry name" value="N-(1-d-carboxylethyl)-l-norvaline Dehydrogenase, domain 2"/>
    <property type="match status" value="1"/>
</dbReference>
<dbReference type="InterPro" id="IPR008927">
    <property type="entry name" value="6-PGluconate_DH-like_C_sf"/>
</dbReference>
<dbReference type="GO" id="GO:0009026">
    <property type="term" value="F:tagaturonate reductase activity"/>
    <property type="evidence" value="ECO:0007669"/>
    <property type="project" value="TreeGrafter"/>
</dbReference>
<evidence type="ECO:0000313" key="5">
    <source>
        <dbReference type="EMBL" id="RZS97668.1"/>
    </source>
</evidence>
<organism evidence="5 6">
    <name type="scientific">Cecembia calidifontis</name>
    <dbReference type="NCBI Taxonomy" id="1187080"/>
    <lineage>
        <taxon>Bacteria</taxon>
        <taxon>Pseudomonadati</taxon>
        <taxon>Bacteroidota</taxon>
        <taxon>Cytophagia</taxon>
        <taxon>Cytophagales</taxon>
        <taxon>Cyclobacteriaceae</taxon>
        <taxon>Cecembia</taxon>
    </lineage>
</organism>
<dbReference type="SUPFAM" id="SSF48179">
    <property type="entry name" value="6-phosphogluconate dehydrogenase C-terminal domain-like"/>
    <property type="match status" value="1"/>
</dbReference>
<dbReference type="PROSITE" id="PS00974">
    <property type="entry name" value="MANNITOL_DHGENASE"/>
    <property type="match status" value="1"/>
</dbReference>
<dbReference type="PRINTS" id="PR00084">
    <property type="entry name" value="MTLDHDRGNASE"/>
</dbReference>
<dbReference type="GO" id="GO:0019592">
    <property type="term" value="P:mannitol catabolic process"/>
    <property type="evidence" value="ECO:0007669"/>
    <property type="project" value="TreeGrafter"/>
</dbReference>
<dbReference type="Pfam" id="PF01232">
    <property type="entry name" value="Mannitol_dh"/>
    <property type="match status" value="1"/>
</dbReference>
<feature type="domain" description="Mannitol dehydrogenase N-terminal" evidence="3">
    <location>
        <begin position="17"/>
        <end position="253"/>
    </location>
</feature>
<sequence length="474" mass="54138">MKKLNKKSIDKPVRPIKVLQFGTGNFLRGFADWMIEIMNEKTDFNGSVKIVLNQSQKVPEAFLSQDCLYHVIIQGFENGQLINKKKLITSIEGIVNPFESFDSFLRLAESPELKFIISNTTESGIIFDPSDLPDTGTIPRTFPGRLTAFLLRKYEHNNGNASNKLYIIPCELIEKNGEVLKSAILAYSELWKLPLGFNAWLKSSVVFCNSLVDRIVPGFPKEKISEIQKELDYEDNLIVMAEPFHLWVIEGKQELKDIFPAELAGLNVKFVQDIQPYRTRKVRILNGAHTAMVPLGYLKGFRTVKDCIEDKEFFNTIHTIIYKEIIPTLDLPETELTQFAEDVLDRFKNPFIRHELASIALHSVSKFKVRVLPSLLVYVEKFGALPTLLVESLSALLVFYRGEWQGKTLPVNDDQEIISFFREAWKDDDLVSFVQKVLANEKLWGKNLNHVEGLSDKVVLNIQSIFNAHNFPKA</sequence>
<dbReference type="OrthoDB" id="9768714at2"/>
<dbReference type="EMBL" id="SGXG01000001">
    <property type="protein sequence ID" value="RZS97668.1"/>
    <property type="molecule type" value="Genomic_DNA"/>
</dbReference>
<dbReference type="GO" id="GO:0005829">
    <property type="term" value="C:cytosol"/>
    <property type="evidence" value="ECO:0007669"/>
    <property type="project" value="TreeGrafter"/>
</dbReference>
<dbReference type="GO" id="GO:0008926">
    <property type="term" value="F:mannitol-1-phosphate 5-dehydrogenase activity"/>
    <property type="evidence" value="ECO:0007669"/>
    <property type="project" value="TreeGrafter"/>
</dbReference>
<evidence type="ECO:0000313" key="6">
    <source>
        <dbReference type="Proteomes" id="UP000292209"/>
    </source>
</evidence>
<dbReference type="NCBIfam" id="NF002969">
    <property type="entry name" value="PRK03643.1"/>
    <property type="match status" value="1"/>
</dbReference>
<dbReference type="PANTHER" id="PTHR30524:SF0">
    <property type="entry name" value="ALTRONATE OXIDOREDUCTASE-RELATED"/>
    <property type="match status" value="1"/>
</dbReference>
<dbReference type="Pfam" id="PF08125">
    <property type="entry name" value="Mannitol_dh_C"/>
    <property type="match status" value="1"/>
</dbReference>
<dbReference type="SUPFAM" id="SSF51735">
    <property type="entry name" value="NAD(P)-binding Rossmann-fold domains"/>
    <property type="match status" value="1"/>
</dbReference>
<accession>A0A4Q7PD54</accession>
<keyword evidence="1" id="KW-0560">Oxidoreductase</keyword>
<comment type="caution">
    <text evidence="5">The sequence shown here is derived from an EMBL/GenBank/DDBJ whole genome shotgun (WGS) entry which is preliminary data.</text>
</comment>
<dbReference type="Gene3D" id="3.40.50.720">
    <property type="entry name" value="NAD(P)-binding Rossmann-like Domain"/>
    <property type="match status" value="1"/>
</dbReference>
<dbReference type="AlphaFoldDB" id="A0A4Q7PD54"/>
<keyword evidence="6" id="KW-1185">Reference proteome</keyword>
<dbReference type="InterPro" id="IPR023027">
    <property type="entry name" value="Mannitol_DH_CS"/>
</dbReference>
<dbReference type="GO" id="GO:0019698">
    <property type="term" value="P:D-galacturonate catabolic process"/>
    <property type="evidence" value="ECO:0007669"/>
    <property type="project" value="TreeGrafter"/>
</dbReference>
<gene>
    <name evidence="5" type="ORF">BC751_3285</name>
</gene>
<evidence type="ECO:0000256" key="2">
    <source>
        <dbReference type="ARBA" id="ARBA00023027"/>
    </source>
</evidence>
<dbReference type="InterPro" id="IPR000669">
    <property type="entry name" value="Mannitol_DH"/>
</dbReference>
<dbReference type="InterPro" id="IPR013328">
    <property type="entry name" value="6PGD_dom2"/>
</dbReference>
<dbReference type="InterPro" id="IPR013131">
    <property type="entry name" value="Mannitol_DH_N"/>
</dbReference>
<evidence type="ECO:0000259" key="4">
    <source>
        <dbReference type="Pfam" id="PF08125"/>
    </source>
</evidence>
<dbReference type="RefSeq" id="WP_130276522.1">
    <property type="nucleotide sequence ID" value="NZ_SGXG01000001.1"/>
</dbReference>